<dbReference type="InterPro" id="IPR003838">
    <property type="entry name" value="ABC3_permease_C"/>
</dbReference>
<protein>
    <submittedName>
        <fullName evidence="10">ABC transporter permease</fullName>
    </submittedName>
</protein>
<feature type="transmembrane region" description="Helical" evidence="7">
    <location>
        <begin position="296"/>
        <end position="323"/>
    </location>
</feature>
<feature type="domain" description="ABC3 transporter permease C-terminal" evidence="8">
    <location>
        <begin position="255"/>
        <end position="377"/>
    </location>
</feature>
<proteinExistence type="inferred from homology"/>
<keyword evidence="4 7" id="KW-1133">Transmembrane helix</keyword>
<evidence type="ECO:0000256" key="5">
    <source>
        <dbReference type="ARBA" id="ARBA00023136"/>
    </source>
</evidence>
<evidence type="ECO:0000259" key="8">
    <source>
        <dbReference type="Pfam" id="PF02687"/>
    </source>
</evidence>
<dbReference type="EMBL" id="BAAAZP010000103">
    <property type="protein sequence ID" value="GAA3686670.1"/>
    <property type="molecule type" value="Genomic_DNA"/>
</dbReference>
<evidence type="ECO:0000259" key="9">
    <source>
        <dbReference type="Pfam" id="PF12704"/>
    </source>
</evidence>
<keyword evidence="3 7" id="KW-0812">Transmembrane</keyword>
<reference evidence="11" key="1">
    <citation type="journal article" date="2019" name="Int. J. Syst. Evol. Microbiol.">
        <title>The Global Catalogue of Microorganisms (GCM) 10K type strain sequencing project: providing services to taxonomists for standard genome sequencing and annotation.</title>
        <authorList>
            <consortium name="The Broad Institute Genomics Platform"/>
            <consortium name="The Broad Institute Genome Sequencing Center for Infectious Disease"/>
            <person name="Wu L."/>
            <person name="Ma J."/>
        </authorList>
    </citation>
    <scope>NUCLEOTIDE SEQUENCE [LARGE SCALE GENOMIC DNA]</scope>
    <source>
        <strain evidence="11">JCM 16904</strain>
    </source>
</reference>
<dbReference type="Pfam" id="PF12704">
    <property type="entry name" value="MacB_PCD"/>
    <property type="match status" value="2"/>
</dbReference>
<comment type="similarity">
    <text evidence="6">Belongs to the ABC-4 integral membrane protein family.</text>
</comment>
<evidence type="ECO:0000313" key="10">
    <source>
        <dbReference type="EMBL" id="GAA3686670.1"/>
    </source>
</evidence>
<evidence type="ECO:0000256" key="4">
    <source>
        <dbReference type="ARBA" id="ARBA00022989"/>
    </source>
</evidence>
<dbReference type="InterPro" id="IPR050250">
    <property type="entry name" value="Macrolide_Exporter_MacB"/>
</dbReference>
<dbReference type="RefSeq" id="WP_344885466.1">
    <property type="nucleotide sequence ID" value="NZ_BAAAZP010000103.1"/>
</dbReference>
<keyword evidence="11" id="KW-1185">Reference proteome</keyword>
<feature type="transmembrane region" description="Helical" evidence="7">
    <location>
        <begin position="16"/>
        <end position="36"/>
    </location>
</feature>
<feature type="transmembrane region" description="Helical" evidence="7">
    <location>
        <begin position="791"/>
        <end position="812"/>
    </location>
</feature>
<feature type="transmembrane region" description="Helical" evidence="7">
    <location>
        <begin position="700"/>
        <end position="724"/>
    </location>
</feature>
<evidence type="ECO:0000256" key="7">
    <source>
        <dbReference type="SAM" id="Phobius"/>
    </source>
</evidence>
<sequence length="829" mass="85108">MLKTALAGLRAHRLRLLLTSLAIMLGVGFIAGTFVLNDTVQAGFAQRVTADAGKVDVVVLPGKPDGVLPEEVLERVRGLPGVREAQGLVRGSAPVLGRDGKVAGNAATTALSIVTGPLDRSDVVSGTGPGTDDQAAVLDENTAERQGFRLGDTIAVLDPDGAEHRFRLVGLIDTGVDQMLAYTGAVGFTPAVARRMTGAKGYAEIDVAGSAPGLARDVEAAVGGAYPVKTGAELADDLARAAGVEARQLTLGLLMFGVVAMMVAALVIYNTFNVLVAQRTREMALLRCIGATRGQVFGSIVLESAAVGLLASAFGLLIGYGLATLTLTVLGALDAPLPTDAAVALSPATIATGLAVGLTVTMCSALLPAVSATRVPPIAALRSQAEERTFRAGRARAWFAALFLVAGLGTTGAGAFVLGPGQQISLVVVMAGGALTFLAVLVLGPVLVRPLSALVGWVPRRLFGVPGRLAVDNSGRNPKRAATTTVALTIGVTLMTLISVVTASTRLTMTAKLDGQFPIDYVLAGQEHEAVVPRSVAEELRGRPELASVAQVREVTAPVAGDRRTVGTFSGAVEPYVVAGSMKGFGEGQVALQDTVAERLGVRVGDAVALATKRAGNVSLTVVALLDADQSALPPVTVAEKAFDAYFGAVRDSRVMVTVKEGVSEERARAVVDAAAAAYPAVRVTSSTEVRGQFDETLDMLLMIISGLLGLAILISLLGIANTLSLSVHERTRESALLRALGLTRPQLRRMLSVEALVLGLIGALVGVVLGLAFGWAAMRALFDGALYAVPVPQVVSFVVLSGVAGVLAAVLPARRAARASIVGSLATG</sequence>
<organism evidence="10 11">
    <name type="scientific">Nonomuraea antimicrobica</name>
    <dbReference type="NCBI Taxonomy" id="561173"/>
    <lineage>
        <taxon>Bacteria</taxon>
        <taxon>Bacillati</taxon>
        <taxon>Actinomycetota</taxon>
        <taxon>Actinomycetes</taxon>
        <taxon>Streptosporangiales</taxon>
        <taxon>Streptosporangiaceae</taxon>
        <taxon>Nonomuraea</taxon>
    </lineage>
</organism>
<evidence type="ECO:0000313" key="11">
    <source>
        <dbReference type="Proteomes" id="UP001500902"/>
    </source>
</evidence>
<feature type="transmembrane region" description="Helical" evidence="7">
    <location>
        <begin position="756"/>
        <end position="779"/>
    </location>
</feature>
<accession>A0ABP7CC59</accession>
<feature type="transmembrane region" description="Helical" evidence="7">
    <location>
        <begin position="343"/>
        <end position="367"/>
    </location>
</feature>
<feature type="transmembrane region" description="Helical" evidence="7">
    <location>
        <begin position="253"/>
        <end position="276"/>
    </location>
</feature>
<feature type="domain" description="MacB-like periplasmic core" evidence="9">
    <location>
        <begin position="17"/>
        <end position="177"/>
    </location>
</feature>
<evidence type="ECO:0000256" key="6">
    <source>
        <dbReference type="ARBA" id="ARBA00038076"/>
    </source>
</evidence>
<comment type="subcellular location">
    <subcellularLocation>
        <location evidence="1">Cell membrane</location>
        <topology evidence="1">Multi-pass membrane protein</topology>
    </subcellularLocation>
</comment>
<feature type="transmembrane region" description="Helical" evidence="7">
    <location>
        <begin position="481"/>
        <end position="503"/>
    </location>
</feature>
<keyword evidence="5 7" id="KW-0472">Membrane</keyword>
<feature type="domain" description="ABC3 transporter permease C-terminal" evidence="8">
    <location>
        <begin position="708"/>
        <end position="821"/>
    </location>
</feature>
<dbReference type="PANTHER" id="PTHR30572">
    <property type="entry name" value="MEMBRANE COMPONENT OF TRANSPORTER-RELATED"/>
    <property type="match status" value="1"/>
</dbReference>
<feature type="transmembrane region" description="Helical" evidence="7">
    <location>
        <begin position="424"/>
        <end position="448"/>
    </location>
</feature>
<evidence type="ECO:0000256" key="3">
    <source>
        <dbReference type="ARBA" id="ARBA00022692"/>
    </source>
</evidence>
<dbReference type="Proteomes" id="UP001500902">
    <property type="component" value="Unassembled WGS sequence"/>
</dbReference>
<comment type="caution">
    <text evidence="10">The sequence shown here is derived from an EMBL/GenBank/DDBJ whole genome shotgun (WGS) entry which is preliminary data.</text>
</comment>
<keyword evidence="2" id="KW-1003">Cell membrane</keyword>
<evidence type="ECO:0000256" key="1">
    <source>
        <dbReference type="ARBA" id="ARBA00004651"/>
    </source>
</evidence>
<gene>
    <name evidence="10" type="ORF">GCM10022224_059470</name>
</gene>
<dbReference type="Pfam" id="PF02687">
    <property type="entry name" value="FtsX"/>
    <property type="match status" value="2"/>
</dbReference>
<feature type="transmembrane region" description="Helical" evidence="7">
    <location>
        <begin position="397"/>
        <end position="418"/>
    </location>
</feature>
<dbReference type="PANTHER" id="PTHR30572:SF4">
    <property type="entry name" value="ABC TRANSPORTER PERMEASE YTRF"/>
    <property type="match status" value="1"/>
</dbReference>
<dbReference type="InterPro" id="IPR025857">
    <property type="entry name" value="MacB_PCD"/>
</dbReference>
<name>A0ABP7CC59_9ACTN</name>
<feature type="domain" description="MacB-like periplasmic core" evidence="9">
    <location>
        <begin position="482"/>
        <end position="674"/>
    </location>
</feature>
<evidence type="ECO:0000256" key="2">
    <source>
        <dbReference type="ARBA" id="ARBA00022475"/>
    </source>
</evidence>